<evidence type="ECO:0000256" key="9">
    <source>
        <dbReference type="ARBA" id="ARBA00022679"/>
    </source>
</evidence>
<dbReference type="SMART" id="SM00387">
    <property type="entry name" value="HATPase_c"/>
    <property type="match status" value="1"/>
</dbReference>
<name>A0ABW0BJQ7_9ACTN</name>
<comment type="cofactor">
    <cofactor evidence="2">
        <name>[4Fe-4S] cluster</name>
        <dbReference type="ChEBI" id="CHEBI:49883"/>
    </cofactor>
</comment>
<evidence type="ECO:0000256" key="10">
    <source>
        <dbReference type="ARBA" id="ARBA00022723"/>
    </source>
</evidence>
<evidence type="ECO:0000256" key="16">
    <source>
        <dbReference type="ARBA" id="ARBA00023014"/>
    </source>
</evidence>
<dbReference type="InterPro" id="IPR011712">
    <property type="entry name" value="Sig_transdc_His_kin_sub3_dim/P"/>
</dbReference>
<evidence type="ECO:0000256" key="11">
    <source>
        <dbReference type="ARBA" id="ARBA00022741"/>
    </source>
</evidence>
<dbReference type="PRINTS" id="PR00344">
    <property type="entry name" value="BCTRLSENSOR"/>
</dbReference>
<keyword evidence="16" id="KW-0411">Iron-sulfur</keyword>
<comment type="caution">
    <text evidence="21">The sequence shown here is derived from an EMBL/GenBank/DDBJ whole genome shotgun (WGS) entry which is preliminary data.</text>
</comment>
<evidence type="ECO:0000313" key="21">
    <source>
        <dbReference type="EMBL" id="MFC5177182.1"/>
    </source>
</evidence>
<dbReference type="InterPro" id="IPR050482">
    <property type="entry name" value="Sensor_HK_TwoCompSys"/>
</dbReference>
<dbReference type="PANTHER" id="PTHR24421">
    <property type="entry name" value="NITRATE/NITRITE SENSOR PROTEIN NARX-RELATED"/>
    <property type="match status" value="1"/>
</dbReference>
<dbReference type="SUPFAM" id="SSF55781">
    <property type="entry name" value="GAF domain-like"/>
    <property type="match status" value="1"/>
</dbReference>
<evidence type="ECO:0000256" key="14">
    <source>
        <dbReference type="ARBA" id="ARBA00023004"/>
    </source>
</evidence>
<dbReference type="InterPro" id="IPR003594">
    <property type="entry name" value="HATPase_dom"/>
</dbReference>
<evidence type="ECO:0000256" key="19">
    <source>
        <dbReference type="SAM" id="Phobius"/>
    </source>
</evidence>
<evidence type="ECO:0000256" key="15">
    <source>
        <dbReference type="ARBA" id="ARBA00023012"/>
    </source>
</evidence>
<evidence type="ECO:0000256" key="12">
    <source>
        <dbReference type="ARBA" id="ARBA00022777"/>
    </source>
</evidence>
<dbReference type="PROSITE" id="PS50109">
    <property type="entry name" value="HIS_KIN"/>
    <property type="match status" value="1"/>
</dbReference>
<evidence type="ECO:0000256" key="18">
    <source>
        <dbReference type="ARBA" id="ARBA00030800"/>
    </source>
</evidence>
<keyword evidence="22" id="KW-1185">Reference proteome</keyword>
<keyword evidence="6" id="KW-0004">4Fe-4S</keyword>
<keyword evidence="8" id="KW-0597">Phosphoprotein</keyword>
<evidence type="ECO:0000256" key="7">
    <source>
        <dbReference type="ARBA" id="ARBA00022490"/>
    </source>
</evidence>
<gene>
    <name evidence="21" type="ORF">ACFPGP_10895</name>
</gene>
<dbReference type="InterPro" id="IPR005467">
    <property type="entry name" value="His_kinase_dom"/>
</dbReference>
<organism evidence="21 22">
    <name type="scientific">Nocardioides taihuensis</name>
    <dbReference type="NCBI Taxonomy" id="1835606"/>
    <lineage>
        <taxon>Bacteria</taxon>
        <taxon>Bacillati</taxon>
        <taxon>Actinomycetota</taxon>
        <taxon>Actinomycetes</taxon>
        <taxon>Propionibacteriales</taxon>
        <taxon>Nocardioidaceae</taxon>
        <taxon>Nocardioides</taxon>
    </lineage>
</organism>
<evidence type="ECO:0000256" key="5">
    <source>
        <dbReference type="ARBA" id="ARBA00017322"/>
    </source>
</evidence>
<accession>A0ABW0BJQ7</accession>
<dbReference type="EMBL" id="JBHSKD010000009">
    <property type="protein sequence ID" value="MFC5177182.1"/>
    <property type="molecule type" value="Genomic_DNA"/>
</dbReference>
<feature type="transmembrane region" description="Helical" evidence="19">
    <location>
        <begin position="20"/>
        <end position="44"/>
    </location>
</feature>
<sequence>MDARWRWTPTLRRRSRREWLSVGVVGGGLVAFVVLTYLAVVVGGGAVTDDTGTPSLGLSVLATALVALGFDPVLGRLERFTARVVQQGRPAPYDALRRFSAVVSADQPAEDLPLRMARLLAEGTGAEWAQVWVSVGGALVPTATWPPEAEQRLAATPGWDPGTRRLPVLHGGEELGLLVLRERPGAALTPVEQRLFATLAGQAGLVLRGAQLRGALDQRLAELSTREAELRESRVRLVDAQDAARRHLERDIHDGAQQHLVALAVNLRLAAALASSDPARAVALLDEQEEAAAGAVTALAQLARGIYPPLLEEQGLAAAIRAAVGDAAEVVADSGTRYPPAVEAAAYFCCLEAVQNATKHAGVARVRVELGGGPDELQLTVEDDGEGFDPTAAAPGTGLANMRDRVDAAGGTWELDTAPGRGTRVCAVLPARAAAGSPVGG</sequence>
<keyword evidence="19" id="KW-1133">Transmembrane helix</keyword>
<dbReference type="Proteomes" id="UP001596087">
    <property type="component" value="Unassembled WGS sequence"/>
</dbReference>
<evidence type="ECO:0000256" key="1">
    <source>
        <dbReference type="ARBA" id="ARBA00000085"/>
    </source>
</evidence>
<dbReference type="SUPFAM" id="SSF55874">
    <property type="entry name" value="ATPase domain of HSP90 chaperone/DNA topoisomerase II/histidine kinase"/>
    <property type="match status" value="1"/>
</dbReference>
<dbReference type="CDD" id="cd16917">
    <property type="entry name" value="HATPase_UhpB-NarQ-NarX-like"/>
    <property type="match status" value="1"/>
</dbReference>
<evidence type="ECO:0000256" key="3">
    <source>
        <dbReference type="ARBA" id="ARBA00004496"/>
    </source>
</evidence>
<dbReference type="InterPro" id="IPR036890">
    <property type="entry name" value="HATPase_C_sf"/>
</dbReference>
<feature type="transmembrane region" description="Helical" evidence="19">
    <location>
        <begin position="56"/>
        <end position="74"/>
    </location>
</feature>
<dbReference type="Pfam" id="PF07730">
    <property type="entry name" value="HisKA_3"/>
    <property type="match status" value="1"/>
</dbReference>
<comment type="function">
    <text evidence="17">Member of the two-component regulatory system NreB/NreC involved in the control of dissimilatory nitrate/nitrite reduction in response to oxygen. NreB functions as a direct oxygen sensor histidine kinase which is autophosphorylated, in the absence of oxygen, probably at the conserved histidine residue, and transfers its phosphate group probably to a conserved aspartate residue of NreC. NreB/NreC activates the expression of the nitrate (narGHJI) and nitrite (nir) reductase operons, as well as the putative nitrate transporter gene narT.</text>
</comment>
<evidence type="ECO:0000256" key="13">
    <source>
        <dbReference type="ARBA" id="ARBA00022840"/>
    </source>
</evidence>
<keyword evidence="10" id="KW-0479">Metal-binding</keyword>
<evidence type="ECO:0000256" key="2">
    <source>
        <dbReference type="ARBA" id="ARBA00001966"/>
    </source>
</evidence>
<evidence type="ECO:0000313" key="22">
    <source>
        <dbReference type="Proteomes" id="UP001596087"/>
    </source>
</evidence>
<reference evidence="22" key="1">
    <citation type="journal article" date="2019" name="Int. J. Syst. Evol. Microbiol.">
        <title>The Global Catalogue of Microorganisms (GCM) 10K type strain sequencing project: providing services to taxonomists for standard genome sequencing and annotation.</title>
        <authorList>
            <consortium name="The Broad Institute Genomics Platform"/>
            <consortium name="The Broad Institute Genome Sequencing Center for Infectious Disease"/>
            <person name="Wu L."/>
            <person name="Ma J."/>
        </authorList>
    </citation>
    <scope>NUCLEOTIDE SEQUENCE [LARGE SCALE GENOMIC DNA]</scope>
    <source>
        <strain evidence="22">DFY41</strain>
    </source>
</reference>
<keyword evidence="19" id="KW-0472">Membrane</keyword>
<keyword evidence="13 21" id="KW-0067">ATP-binding</keyword>
<keyword evidence="12" id="KW-0418">Kinase</keyword>
<evidence type="ECO:0000256" key="8">
    <source>
        <dbReference type="ARBA" id="ARBA00022553"/>
    </source>
</evidence>
<keyword evidence="19" id="KW-0812">Transmembrane</keyword>
<protein>
    <recommendedName>
        <fullName evidence="5">Oxygen sensor histidine kinase NreB</fullName>
        <ecNumber evidence="4">2.7.13.3</ecNumber>
    </recommendedName>
    <alternativeName>
        <fullName evidence="18">Nitrogen regulation protein B</fullName>
    </alternativeName>
</protein>
<dbReference type="InterPro" id="IPR004358">
    <property type="entry name" value="Sig_transdc_His_kin-like_C"/>
</dbReference>
<keyword evidence="15" id="KW-0902">Two-component regulatory system</keyword>
<evidence type="ECO:0000256" key="17">
    <source>
        <dbReference type="ARBA" id="ARBA00024827"/>
    </source>
</evidence>
<comment type="subcellular location">
    <subcellularLocation>
        <location evidence="3">Cytoplasm</location>
    </subcellularLocation>
</comment>
<dbReference type="Gene3D" id="1.20.5.1930">
    <property type="match status" value="1"/>
</dbReference>
<dbReference type="GO" id="GO:0005524">
    <property type="term" value="F:ATP binding"/>
    <property type="evidence" value="ECO:0007669"/>
    <property type="project" value="UniProtKB-KW"/>
</dbReference>
<evidence type="ECO:0000256" key="4">
    <source>
        <dbReference type="ARBA" id="ARBA00012438"/>
    </source>
</evidence>
<dbReference type="EC" id="2.7.13.3" evidence="4"/>
<proteinExistence type="predicted"/>
<feature type="domain" description="Histidine kinase" evidence="20">
    <location>
        <begin position="352"/>
        <end position="433"/>
    </location>
</feature>
<dbReference type="Gene3D" id="3.30.565.10">
    <property type="entry name" value="Histidine kinase-like ATPase, C-terminal domain"/>
    <property type="match status" value="1"/>
</dbReference>
<keyword evidence="11" id="KW-0547">Nucleotide-binding</keyword>
<keyword evidence="9" id="KW-0808">Transferase</keyword>
<evidence type="ECO:0000256" key="6">
    <source>
        <dbReference type="ARBA" id="ARBA00022485"/>
    </source>
</evidence>
<keyword evidence="7" id="KW-0963">Cytoplasm</keyword>
<dbReference type="RefSeq" id="WP_378589974.1">
    <property type="nucleotide sequence ID" value="NZ_JBHSKD010000009.1"/>
</dbReference>
<keyword evidence="14" id="KW-0408">Iron</keyword>
<dbReference type="Pfam" id="PF02518">
    <property type="entry name" value="HATPase_c"/>
    <property type="match status" value="1"/>
</dbReference>
<comment type="catalytic activity">
    <reaction evidence="1">
        <text>ATP + protein L-histidine = ADP + protein N-phospho-L-histidine.</text>
        <dbReference type="EC" id="2.7.13.3"/>
    </reaction>
</comment>
<evidence type="ECO:0000259" key="20">
    <source>
        <dbReference type="PROSITE" id="PS50109"/>
    </source>
</evidence>
<dbReference type="PANTHER" id="PTHR24421:SF10">
    <property type="entry name" value="NITRATE_NITRITE SENSOR PROTEIN NARQ"/>
    <property type="match status" value="1"/>
</dbReference>